<gene>
    <name evidence="1" type="ORF">B9P89_10660</name>
</gene>
<comment type="caution">
    <text evidence="1">The sequence shown here is derived from an EMBL/GenBank/DDBJ whole genome shotgun (WGS) entry which is preliminary data.</text>
</comment>
<dbReference type="Proteomes" id="UP000215827">
    <property type="component" value="Unassembled WGS sequence"/>
</dbReference>
<dbReference type="AlphaFoldDB" id="A0AA44NRB1"/>
<evidence type="ECO:0000313" key="2">
    <source>
        <dbReference type="Proteomes" id="UP000215827"/>
    </source>
</evidence>
<reference evidence="1 2" key="1">
    <citation type="submission" date="2017-04" db="EMBL/GenBank/DDBJ databases">
        <title>Emergence of KPC-2-producing Citrobacter isolates from sediments of a Chinese river.</title>
        <authorList>
            <person name="Zheng B."/>
        </authorList>
    </citation>
    <scope>NUCLEOTIDE SEQUENCE [LARGE SCALE GENOMIC DNA]</scope>
    <source>
        <strain evidence="1 2">C191</strain>
    </source>
</reference>
<organism evidence="1 2">
    <name type="scientific">Citrobacter freundii</name>
    <dbReference type="NCBI Taxonomy" id="546"/>
    <lineage>
        <taxon>Bacteria</taxon>
        <taxon>Pseudomonadati</taxon>
        <taxon>Pseudomonadota</taxon>
        <taxon>Gammaproteobacteria</taxon>
        <taxon>Enterobacterales</taxon>
        <taxon>Enterobacteriaceae</taxon>
        <taxon>Citrobacter</taxon>
        <taxon>Citrobacter freundii complex</taxon>
    </lineage>
</organism>
<evidence type="ECO:0000313" key="1">
    <source>
        <dbReference type="EMBL" id="OYR04570.1"/>
    </source>
</evidence>
<name>A0AA44NRB1_CITFR</name>
<proteinExistence type="predicted"/>
<dbReference type="EMBL" id="NEFA01000010">
    <property type="protein sequence ID" value="OYR04570.1"/>
    <property type="molecule type" value="Genomic_DNA"/>
</dbReference>
<sequence>MFTYRKNDNHTHQVRLLSPLGVYPIKTFIMDDAALFISEDICFSVTPLVTFVDSEFEDEGYYTEMEWASINEIKLYSSIMLSLDRMYGYSVIYPFSTCHYVKMSGDVSNYLSEIKKELIKAIIMPAGVNGWHPFIGQINRGLSLPPVTSDGDKYDLRDQGFDVNIQEKVFEKIDVNNFPLIRGLSTLLRSRMLLVHGYFMEEAIYSLFISLDASFNMILDKLKEVGISNPTSKDAAMFISKTFNAPETEKYFGEYYEGRIKTFHPKSRFGAYPHAPLTIDDYFFLSEDLSTVYLYLTCGYVSQK</sequence>
<accession>A0AA44NRB1</accession>
<protein>
    <submittedName>
        <fullName evidence="1">Uncharacterized protein</fullName>
    </submittedName>
</protein>